<feature type="chain" id="PRO_5024386850" evidence="1">
    <location>
        <begin position="35"/>
        <end position="1215"/>
    </location>
</feature>
<dbReference type="Proteomes" id="UP000323632">
    <property type="component" value="Unassembled WGS sequence"/>
</dbReference>
<dbReference type="InterPro" id="IPR013783">
    <property type="entry name" value="Ig-like_fold"/>
</dbReference>
<gene>
    <name evidence="3" type="ORF">F0919_13565</name>
</gene>
<dbReference type="CDD" id="cd00063">
    <property type="entry name" value="FN3"/>
    <property type="match status" value="1"/>
</dbReference>
<dbReference type="Gene3D" id="2.60.40.10">
    <property type="entry name" value="Immunoglobulins"/>
    <property type="match status" value="1"/>
</dbReference>
<dbReference type="InterPro" id="IPR026444">
    <property type="entry name" value="Secre_tail"/>
</dbReference>
<sequence length="1215" mass="128450">MIRTKTMKQRLFPHTIAKLLLTLLFAGLGLSSNAQITIGTGVDDDYYPIDLTYGHSRDITIYTASELNTLTTGGTITTLGWNNMLNTNVTTPLKIYLKEVGNTGSVTSDTWSNTISGATLVFDATSPAIVSGWNTIDIIDFTINSGQNLAVLVESNYGNGGLNPFATAVPTFGYTPAGSNTHGSLQTVNAPPTTQTLVLNNKRPDIMFGGLTPPSCAPPSALTASAITGTTANISFTAPATTPVSYDYYYSTVNTAPDGATVPSGNVTASPIGLNGLANSTTYYVWVRSRCGGTDISNWSVFTAFTTVQAPPANDECANATVVTVDSDLNCNSVMTANTLGATQSAQPAGGASYPMGINDDIWYEFTATATSHMISLTHESGPYGMVMSLYSGTCNALTFIKSDTADYYELMEATGLTIGNVYKLRVYTSFSDPGVYASYELCIGTTPPPPANDECSAAATLTMNTMPGCANTTMGTTDQATHSNETPPVNASYNASTDDDVWYQFTATGTTNRITLSGYTSSGMVMAVYSGVCGSLVNVQEAESQWGASELIMDLTGLTPNAIYKIRVFTYVSSGDATGFNICVGPPPPPPANDECATAETLTANANSFCNITKTGTTLSATHSNETTSPDQNAPGTDDDVWYTFTATDTGHRISLSGITPATDMEMAVYSGACGNLTFLTTGFGTSLNVTGLTVGQQYKVRVYTFDAGAGADFTICLGPLPPVNDEASGAITLTLNAGCTGAPYNNTNATQSSGEPYPSCKEDFAPTGYAGMWYKFVAPSSGMVKVSCDGGGTMGDSRMALFSALDPSDYSTFSIIACDDQNGVVSDKRSMFYATNLTAGTTYYINVDYLFDMFNPSDPFGTYCVTVDEMNASMLATTAGDCMNGQFITNPNTAYHGWMSLVDNDGKLIANIRPLSGSAASFRPATTIKTGMARTDFDGTPYLNRNYLIRATGTSGSTDVQFFFTDAELANLGSTLGNLNITKVSGNTCAPDFVYTPGTNTALLQTGSEQPVSGVNYIQVNTQGFSNFFIMPGSAPLPLELISFTGQSKGAINLLNWKTADEKGFSHFELQRSADGKQFSKLSIIAADRNNGGNYDYTDANPLKGKNFYRLNMVDANGKSSVSTVVELRSNEGSNMSVSLYPNPVNKLLKIVVDGNVDADAAIQVTDIVGKVVKTVAMSSNTAEIDMSGLSNGIYIIKYSNHEGSFKGKVIKN</sequence>
<organism evidence="3 4">
    <name type="scientific">Taibaiella lutea</name>
    <dbReference type="NCBI Taxonomy" id="2608001"/>
    <lineage>
        <taxon>Bacteria</taxon>
        <taxon>Pseudomonadati</taxon>
        <taxon>Bacteroidota</taxon>
        <taxon>Chitinophagia</taxon>
        <taxon>Chitinophagales</taxon>
        <taxon>Chitinophagaceae</taxon>
        <taxon>Taibaiella</taxon>
    </lineage>
</organism>
<proteinExistence type="predicted"/>
<evidence type="ECO:0000313" key="4">
    <source>
        <dbReference type="Proteomes" id="UP000323632"/>
    </source>
</evidence>
<dbReference type="Pfam" id="PF23759">
    <property type="entry name" value="GBD_T9SS_assoc"/>
    <property type="match status" value="4"/>
</dbReference>
<evidence type="ECO:0000259" key="2">
    <source>
        <dbReference type="PROSITE" id="PS50853"/>
    </source>
</evidence>
<dbReference type="RefSeq" id="WP_150033309.1">
    <property type="nucleotide sequence ID" value="NZ_VWSH01000003.1"/>
</dbReference>
<dbReference type="EMBL" id="VWSH01000003">
    <property type="protein sequence ID" value="KAA5533562.1"/>
    <property type="molecule type" value="Genomic_DNA"/>
</dbReference>
<dbReference type="SUPFAM" id="SSF49265">
    <property type="entry name" value="Fibronectin type III"/>
    <property type="match status" value="1"/>
</dbReference>
<evidence type="ECO:0000313" key="3">
    <source>
        <dbReference type="EMBL" id="KAA5533562.1"/>
    </source>
</evidence>
<keyword evidence="4" id="KW-1185">Reference proteome</keyword>
<protein>
    <submittedName>
        <fullName evidence="3">T9SS type A sorting domain-containing protein</fullName>
    </submittedName>
</protein>
<dbReference type="SMART" id="SM00060">
    <property type="entry name" value="FN3"/>
    <property type="match status" value="3"/>
</dbReference>
<feature type="signal peptide" evidence="1">
    <location>
        <begin position="1"/>
        <end position="34"/>
    </location>
</feature>
<reference evidence="3 4" key="1">
    <citation type="submission" date="2019-09" db="EMBL/GenBank/DDBJ databases">
        <title>Genome sequence and assembly of Taibaiella sp.</title>
        <authorList>
            <person name="Chhetri G."/>
        </authorList>
    </citation>
    <scope>NUCLEOTIDE SEQUENCE [LARGE SCALE GENOMIC DNA]</scope>
    <source>
        <strain evidence="3 4">KVB11</strain>
    </source>
</reference>
<dbReference type="Pfam" id="PF18962">
    <property type="entry name" value="Por_Secre_tail"/>
    <property type="match status" value="1"/>
</dbReference>
<evidence type="ECO:0000256" key="1">
    <source>
        <dbReference type="SAM" id="SignalP"/>
    </source>
</evidence>
<dbReference type="NCBIfam" id="TIGR04183">
    <property type="entry name" value="Por_Secre_tail"/>
    <property type="match status" value="1"/>
</dbReference>
<comment type="caution">
    <text evidence="3">The sequence shown here is derived from an EMBL/GenBank/DDBJ whole genome shotgun (WGS) entry which is preliminary data.</text>
</comment>
<name>A0A5M6CHY3_9BACT</name>
<dbReference type="InterPro" id="IPR056600">
    <property type="entry name" value="GBD_T9SS_assoc"/>
</dbReference>
<keyword evidence="1" id="KW-0732">Signal</keyword>
<accession>A0A5M6CHY3</accession>
<dbReference type="Pfam" id="PF00041">
    <property type="entry name" value="fn3"/>
    <property type="match status" value="1"/>
</dbReference>
<dbReference type="InterPro" id="IPR036116">
    <property type="entry name" value="FN3_sf"/>
</dbReference>
<dbReference type="PROSITE" id="PS50853">
    <property type="entry name" value="FN3"/>
    <property type="match status" value="1"/>
</dbReference>
<feature type="domain" description="Fibronectin type-III" evidence="2">
    <location>
        <begin position="218"/>
        <end position="310"/>
    </location>
</feature>
<dbReference type="InterPro" id="IPR003961">
    <property type="entry name" value="FN3_dom"/>
</dbReference>
<dbReference type="AlphaFoldDB" id="A0A5M6CHY3"/>